<reference evidence="3" key="1">
    <citation type="submission" date="2020-08" db="EMBL/GenBank/DDBJ databases">
        <title>Genome public.</title>
        <authorList>
            <person name="Liu C."/>
            <person name="Sun Q."/>
        </authorList>
    </citation>
    <scope>NUCLEOTIDE SEQUENCE</scope>
    <source>
        <strain evidence="3">NSJ-52</strain>
    </source>
</reference>
<comment type="similarity">
    <text evidence="1">Belongs to the MoeA family.</text>
</comment>
<dbReference type="EMBL" id="JACOPQ010000001">
    <property type="protein sequence ID" value="MBC5735434.1"/>
    <property type="molecule type" value="Genomic_DNA"/>
</dbReference>
<dbReference type="AlphaFoldDB" id="A0A8J6JIP7"/>
<keyword evidence="1" id="KW-0500">Molybdenum</keyword>
<organism evidence="3 4">
    <name type="scientific">Lawsonibacter faecis</name>
    <dbReference type="NCBI Taxonomy" id="2763052"/>
    <lineage>
        <taxon>Bacteria</taxon>
        <taxon>Bacillati</taxon>
        <taxon>Bacillota</taxon>
        <taxon>Clostridia</taxon>
        <taxon>Eubacteriales</taxon>
        <taxon>Oscillospiraceae</taxon>
        <taxon>Lawsonibacter</taxon>
    </lineage>
</organism>
<feature type="domain" description="MoaB/Mog" evidence="2">
    <location>
        <begin position="173"/>
        <end position="306"/>
    </location>
</feature>
<evidence type="ECO:0000259" key="2">
    <source>
        <dbReference type="SMART" id="SM00852"/>
    </source>
</evidence>
<evidence type="ECO:0000313" key="3">
    <source>
        <dbReference type="EMBL" id="MBC5735434.1"/>
    </source>
</evidence>
<dbReference type="GO" id="GO:0061599">
    <property type="term" value="F:molybdopterin molybdotransferase activity"/>
    <property type="evidence" value="ECO:0007669"/>
    <property type="project" value="UniProtKB-UniRule"/>
</dbReference>
<protein>
    <recommendedName>
        <fullName evidence="1">Molybdopterin molybdenumtransferase</fullName>
        <ecNumber evidence="1">2.10.1.1</ecNumber>
    </recommendedName>
</protein>
<dbReference type="UniPathway" id="UPA00344"/>
<keyword evidence="1" id="KW-0808">Transferase</keyword>
<dbReference type="InterPro" id="IPR001453">
    <property type="entry name" value="MoaB/Mog_dom"/>
</dbReference>
<comment type="catalytic activity">
    <reaction evidence="1">
        <text>adenylyl-molybdopterin + molybdate = Mo-molybdopterin + AMP + H(+)</text>
        <dbReference type="Rhea" id="RHEA:35047"/>
        <dbReference type="ChEBI" id="CHEBI:15378"/>
        <dbReference type="ChEBI" id="CHEBI:36264"/>
        <dbReference type="ChEBI" id="CHEBI:62727"/>
        <dbReference type="ChEBI" id="CHEBI:71302"/>
        <dbReference type="ChEBI" id="CHEBI:456215"/>
    </reaction>
</comment>
<gene>
    <name evidence="3" type="ORF">H8S62_00230</name>
</gene>
<keyword evidence="1" id="KW-0479">Metal-binding</keyword>
<dbReference type="GO" id="GO:0046872">
    <property type="term" value="F:metal ion binding"/>
    <property type="evidence" value="ECO:0007669"/>
    <property type="project" value="UniProtKB-UniRule"/>
</dbReference>
<keyword evidence="1" id="KW-0460">Magnesium</keyword>
<dbReference type="Gene3D" id="3.40.980.10">
    <property type="entry name" value="MoaB/Mog-like domain"/>
    <property type="match status" value="1"/>
</dbReference>
<dbReference type="InterPro" id="IPR036425">
    <property type="entry name" value="MoaB/Mog-like_dom_sf"/>
</dbReference>
<dbReference type="Pfam" id="PF00994">
    <property type="entry name" value="MoCF_biosynth"/>
    <property type="match status" value="1"/>
</dbReference>
<comment type="caution">
    <text evidence="3">The sequence shown here is derived from an EMBL/GenBank/DDBJ whole genome shotgun (WGS) entry which is preliminary data.</text>
</comment>
<proteinExistence type="inferred from homology"/>
<dbReference type="GO" id="GO:0006777">
    <property type="term" value="P:Mo-molybdopterin cofactor biosynthetic process"/>
    <property type="evidence" value="ECO:0007669"/>
    <property type="project" value="UniProtKB-UniRule"/>
</dbReference>
<dbReference type="SUPFAM" id="SSF53218">
    <property type="entry name" value="Molybdenum cofactor biosynthesis proteins"/>
    <property type="match status" value="1"/>
</dbReference>
<accession>A0A8J6JIP7</accession>
<evidence type="ECO:0000256" key="1">
    <source>
        <dbReference type="RuleBase" id="RU365090"/>
    </source>
</evidence>
<dbReference type="GO" id="GO:0005829">
    <property type="term" value="C:cytosol"/>
    <property type="evidence" value="ECO:0007669"/>
    <property type="project" value="TreeGrafter"/>
</dbReference>
<sequence>MKLIETVNAVGHVLCHDLTRIVPGVTKDAAFRKGHIVTEEDIPMLLSMGKEHLYVWEKTEGVLHENEAAERLRAICQNANMSSTPVKEGKIELIADIDGLFRVDVARLNAINALDEVMIATRHTNTTVRRGDKLAGTRVIPLVVDEARVAAAEAAAGETPLLELLPYRRRTAAIVTTGNEVFLGRIEDAFTPVLIQKLAAFGVEAVSQVKVPDERGKIVAAVSAARAAGAELILCTGGMSVDPDDQTPGAIKATGARIVSYGAPVLPGAMFLLGYFEDGTPIMGLPGCVMYAKATVFDLILPRVLADVGVTRADLSALGHGGLCLGCGECRYPVCPFGKGD</sequence>
<dbReference type="SMART" id="SM00852">
    <property type="entry name" value="MoCF_biosynth"/>
    <property type="match status" value="1"/>
</dbReference>
<name>A0A8J6JIP7_9FIRM</name>
<dbReference type="CDD" id="cd03522">
    <property type="entry name" value="MoeA_like"/>
    <property type="match status" value="1"/>
</dbReference>
<keyword evidence="4" id="KW-1185">Reference proteome</keyword>
<dbReference type="PANTHER" id="PTHR10192">
    <property type="entry name" value="MOLYBDOPTERIN BIOSYNTHESIS PROTEIN"/>
    <property type="match status" value="1"/>
</dbReference>
<keyword evidence="1" id="KW-0501">Molybdenum cofactor biosynthesis</keyword>
<evidence type="ECO:0000313" key="4">
    <source>
        <dbReference type="Proteomes" id="UP000607645"/>
    </source>
</evidence>
<dbReference type="EC" id="2.10.1.1" evidence="1"/>
<comment type="pathway">
    <text evidence="1">Cofactor biosynthesis; molybdopterin biosynthesis.</text>
</comment>
<dbReference type="PANTHER" id="PTHR10192:SF28">
    <property type="entry name" value="MOLYBDOPTERIN MOLYBDENUMTRANSFERASE"/>
    <property type="match status" value="1"/>
</dbReference>
<dbReference type="Proteomes" id="UP000607645">
    <property type="component" value="Unassembled WGS sequence"/>
</dbReference>
<comment type="cofactor">
    <cofactor evidence="1">
        <name>Mg(2+)</name>
        <dbReference type="ChEBI" id="CHEBI:18420"/>
    </cofactor>
</comment>
<dbReference type="InterPro" id="IPR038987">
    <property type="entry name" value="MoeA-like"/>
</dbReference>
<comment type="function">
    <text evidence="1">Catalyzes the insertion of molybdate into adenylated molybdopterin with the concomitant release of AMP.</text>
</comment>
<dbReference type="RefSeq" id="WP_155145447.1">
    <property type="nucleotide sequence ID" value="NZ_JACOPQ010000001.1"/>
</dbReference>